<organism evidence="9 10">
    <name type="scientific">candidate division CPR1 bacterium GW2011_GWA2_42_17</name>
    <dbReference type="NCBI Taxonomy" id="1618341"/>
    <lineage>
        <taxon>Bacteria</taxon>
        <taxon>candidate division CPR1</taxon>
    </lineage>
</organism>
<evidence type="ECO:0000256" key="6">
    <source>
        <dbReference type="ARBA" id="ARBA00023136"/>
    </source>
</evidence>
<keyword evidence="5 8" id="KW-1133">Transmembrane helix</keyword>
<feature type="transmembrane region" description="Helical" evidence="8">
    <location>
        <begin position="203"/>
        <end position="223"/>
    </location>
</feature>
<keyword evidence="3" id="KW-0808">Transferase</keyword>
<feature type="transmembrane region" description="Helical" evidence="8">
    <location>
        <begin position="285"/>
        <end position="317"/>
    </location>
</feature>
<feature type="transmembrane region" description="Helical" evidence="8">
    <location>
        <begin position="169"/>
        <end position="196"/>
    </location>
</feature>
<proteinExistence type="inferred from homology"/>
<keyword evidence="6 8" id="KW-0472">Membrane</keyword>
<name>A0A0G0YX13_9BACT</name>
<protein>
    <recommendedName>
        <fullName evidence="11">DUF2029 domain-containing protein</fullName>
    </recommendedName>
</protein>
<evidence type="ECO:0000256" key="2">
    <source>
        <dbReference type="ARBA" id="ARBA00022475"/>
    </source>
</evidence>
<feature type="transmembrane region" description="Helical" evidence="8">
    <location>
        <begin position="354"/>
        <end position="376"/>
    </location>
</feature>
<evidence type="ECO:0008006" key="11">
    <source>
        <dbReference type="Google" id="ProtNLM"/>
    </source>
</evidence>
<evidence type="ECO:0000256" key="3">
    <source>
        <dbReference type="ARBA" id="ARBA00022679"/>
    </source>
</evidence>
<dbReference type="InterPro" id="IPR018584">
    <property type="entry name" value="GT87"/>
</dbReference>
<evidence type="ECO:0000256" key="5">
    <source>
        <dbReference type="ARBA" id="ARBA00022989"/>
    </source>
</evidence>
<evidence type="ECO:0000313" key="9">
    <source>
        <dbReference type="EMBL" id="KKS41135.1"/>
    </source>
</evidence>
<evidence type="ECO:0000256" key="7">
    <source>
        <dbReference type="ARBA" id="ARBA00024033"/>
    </source>
</evidence>
<feature type="transmembrane region" description="Helical" evidence="8">
    <location>
        <begin position="323"/>
        <end position="342"/>
    </location>
</feature>
<comment type="subcellular location">
    <subcellularLocation>
        <location evidence="1">Cell membrane</location>
        <topology evidence="1">Multi-pass membrane protein</topology>
    </subcellularLocation>
</comment>
<dbReference type="EMBL" id="LCCZ01000060">
    <property type="protein sequence ID" value="KKS41135.1"/>
    <property type="molecule type" value="Genomic_DNA"/>
</dbReference>
<dbReference type="AlphaFoldDB" id="A0A0G0YX13"/>
<gene>
    <name evidence="9" type="ORF">UV05_C0060G0004</name>
</gene>
<comment type="similarity">
    <text evidence="7">Belongs to the glycosyltransferase 87 family.</text>
</comment>
<dbReference type="GO" id="GO:0005886">
    <property type="term" value="C:plasma membrane"/>
    <property type="evidence" value="ECO:0007669"/>
    <property type="project" value="UniProtKB-SubCell"/>
</dbReference>
<feature type="transmembrane region" description="Helical" evidence="8">
    <location>
        <begin position="253"/>
        <end position="273"/>
    </location>
</feature>
<feature type="transmembrane region" description="Helical" evidence="8">
    <location>
        <begin position="92"/>
        <end position="113"/>
    </location>
</feature>
<keyword evidence="4 8" id="KW-0812">Transmembrane</keyword>
<sequence>MDNTKKRLVFWLLVIVLYSLLLVQVRRYRDGSDWFFFVHLTNKVLSGDPLSIYEEQEYGRYYFYYSPLSLFLLAPAVWLSKLMQLAPIYQQIFNIVPFAIFDILMAYSGVRLISTYRRLQLNEQFFITSFILFSYFTLWSTLYNGRFESVMIFFLLTGWRWLVKKRLGLASLAFMLAILVKQTAVFALVPVLVMLIKNSRREGFKFLATVIVGIALVFLPFFLHDPSAFLTAMKSQFQSESRGFTVWNLGSDISNWSGVFIMLLILITCLCVWKSKLDLSDHRLFGWAAFSVIGIHLLMNTVLSYYFVFPIVFLFLWEMTAKRYPIVSLIYLGIVSMIHTLGMSVETTVYTSGVLTSTIALVLGIGSLLFIGSNIWSVRKI</sequence>
<feature type="transmembrane region" description="Helical" evidence="8">
    <location>
        <begin position="61"/>
        <end position="80"/>
    </location>
</feature>
<dbReference type="Proteomes" id="UP000034875">
    <property type="component" value="Unassembled WGS sequence"/>
</dbReference>
<evidence type="ECO:0000256" key="8">
    <source>
        <dbReference type="SAM" id="Phobius"/>
    </source>
</evidence>
<keyword evidence="2" id="KW-1003">Cell membrane</keyword>
<evidence type="ECO:0000313" key="10">
    <source>
        <dbReference type="Proteomes" id="UP000034875"/>
    </source>
</evidence>
<feature type="transmembrane region" description="Helical" evidence="8">
    <location>
        <begin position="125"/>
        <end position="142"/>
    </location>
</feature>
<evidence type="ECO:0000256" key="4">
    <source>
        <dbReference type="ARBA" id="ARBA00022692"/>
    </source>
</evidence>
<comment type="caution">
    <text evidence="9">The sequence shown here is derived from an EMBL/GenBank/DDBJ whole genome shotgun (WGS) entry which is preliminary data.</text>
</comment>
<reference evidence="9 10" key="1">
    <citation type="journal article" date="2015" name="Nature">
        <title>rRNA introns, odd ribosomes, and small enigmatic genomes across a large radiation of phyla.</title>
        <authorList>
            <person name="Brown C.T."/>
            <person name="Hug L.A."/>
            <person name="Thomas B.C."/>
            <person name="Sharon I."/>
            <person name="Castelle C.J."/>
            <person name="Singh A."/>
            <person name="Wilkins M.J."/>
            <person name="Williams K.H."/>
            <person name="Banfield J.F."/>
        </authorList>
    </citation>
    <scope>NUCLEOTIDE SEQUENCE [LARGE SCALE GENOMIC DNA]</scope>
</reference>
<dbReference type="GO" id="GO:0016758">
    <property type="term" value="F:hexosyltransferase activity"/>
    <property type="evidence" value="ECO:0007669"/>
    <property type="project" value="InterPro"/>
</dbReference>
<evidence type="ECO:0000256" key="1">
    <source>
        <dbReference type="ARBA" id="ARBA00004651"/>
    </source>
</evidence>
<dbReference type="Pfam" id="PF09594">
    <property type="entry name" value="GT87"/>
    <property type="match status" value="1"/>
</dbReference>
<accession>A0A0G0YX13</accession>